<gene>
    <name evidence="1" type="ORF">CGI_10015980</name>
</gene>
<dbReference type="InParanoid" id="K1RMI5"/>
<protein>
    <submittedName>
        <fullName evidence="1">SAM domain and HD domain-containing protein 1</fullName>
    </submittedName>
</protein>
<name>K1RMI5_MAGGI</name>
<accession>K1RMI5</accession>
<dbReference type="GO" id="GO:0045088">
    <property type="term" value="P:regulation of innate immune response"/>
    <property type="evidence" value="ECO:0007669"/>
    <property type="project" value="TreeGrafter"/>
</dbReference>
<dbReference type="InterPro" id="IPR050135">
    <property type="entry name" value="dGTPase-like"/>
</dbReference>
<dbReference type="GO" id="GO:0008832">
    <property type="term" value="F:dGTPase activity"/>
    <property type="evidence" value="ECO:0007669"/>
    <property type="project" value="TreeGrafter"/>
</dbReference>
<dbReference type="Gene3D" id="1.10.3210.10">
    <property type="entry name" value="Hypothetical protein af1432"/>
    <property type="match status" value="1"/>
</dbReference>
<dbReference type="HOGENOM" id="CLU_764122_0_0_1"/>
<dbReference type="GO" id="GO:0005634">
    <property type="term" value="C:nucleus"/>
    <property type="evidence" value="ECO:0007669"/>
    <property type="project" value="TreeGrafter"/>
</dbReference>
<organism evidence="1">
    <name type="scientific">Magallana gigas</name>
    <name type="common">Pacific oyster</name>
    <name type="synonym">Crassostrea gigas</name>
    <dbReference type="NCBI Taxonomy" id="29159"/>
    <lineage>
        <taxon>Eukaryota</taxon>
        <taxon>Metazoa</taxon>
        <taxon>Spiralia</taxon>
        <taxon>Lophotrochozoa</taxon>
        <taxon>Mollusca</taxon>
        <taxon>Bivalvia</taxon>
        <taxon>Autobranchia</taxon>
        <taxon>Pteriomorphia</taxon>
        <taxon>Ostreida</taxon>
        <taxon>Ostreoidea</taxon>
        <taxon>Ostreidae</taxon>
        <taxon>Magallana</taxon>
    </lineage>
</organism>
<dbReference type="PANTHER" id="PTHR11373">
    <property type="entry name" value="DEOXYNUCLEOSIDE TRIPHOSPHATE TRIPHOSPHOHYDROLASE"/>
    <property type="match status" value="1"/>
</dbReference>
<sequence>YPLQIVANKRNGIDVDKWDYFARDCHMLGIKNSFDHTRCMKFARVVEVDGEKQICFRDKEIENLYEMFHTRDMLHRRAYQHSVGNIIEIMISEAMEKANKHILTPGKMLGISETLDDMAAYEKLTDSIVDRIICSTDDNLKESRDILKKVKERKLYKCVGHIRKEIDKTTLKEEYCLKLKKIGSGLHENDIVIDVVNLNYGMKDKNPIDFVRFYTKENPNVAIEVKKDEVSDLLPEKFAEQRIRFFCKRDDKKSLKEAEQALTDWCNEKNCTALGFDRPAVVVYDGEGAPTDCHYVLHIRVLDTVQNSRLRGWRMDKDHPGIVFVREYATSQEMAVNIHKAGAAVDPTVLSLVIPPSGLDAHR</sequence>
<dbReference type="EMBL" id="JH818615">
    <property type="protein sequence ID" value="EKC35581.1"/>
    <property type="molecule type" value="Genomic_DNA"/>
</dbReference>
<dbReference type="PANTHER" id="PTHR11373:SF4">
    <property type="entry name" value="DEOXYNUCLEOSIDE TRIPHOSPHATE TRIPHOSPHOHYDROLASE SAMHD1"/>
    <property type="match status" value="1"/>
</dbReference>
<dbReference type="SUPFAM" id="SSF109604">
    <property type="entry name" value="HD-domain/PDEase-like"/>
    <property type="match status" value="1"/>
</dbReference>
<proteinExistence type="predicted"/>
<dbReference type="GO" id="GO:0051607">
    <property type="term" value="P:defense response to virus"/>
    <property type="evidence" value="ECO:0007669"/>
    <property type="project" value="TreeGrafter"/>
</dbReference>
<reference evidence="1" key="1">
    <citation type="journal article" date="2012" name="Nature">
        <title>The oyster genome reveals stress adaptation and complexity of shell formation.</title>
        <authorList>
            <person name="Zhang G."/>
            <person name="Fang X."/>
            <person name="Guo X."/>
            <person name="Li L."/>
            <person name="Luo R."/>
            <person name="Xu F."/>
            <person name="Yang P."/>
            <person name="Zhang L."/>
            <person name="Wang X."/>
            <person name="Qi H."/>
            <person name="Xiong Z."/>
            <person name="Que H."/>
            <person name="Xie Y."/>
            <person name="Holland P.W."/>
            <person name="Paps J."/>
            <person name="Zhu Y."/>
            <person name="Wu F."/>
            <person name="Chen Y."/>
            <person name="Wang J."/>
            <person name="Peng C."/>
            <person name="Meng J."/>
            <person name="Yang L."/>
            <person name="Liu J."/>
            <person name="Wen B."/>
            <person name="Zhang N."/>
            <person name="Huang Z."/>
            <person name="Zhu Q."/>
            <person name="Feng Y."/>
            <person name="Mount A."/>
            <person name="Hedgecock D."/>
            <person name="Xu Z."/>
            <person name="Liu Y."/>
            <person name="Domazet-Loso T."/>
            <person name="Du Y."/>
            <person name="Sun X."/>
            <person name="Zhang S."/>
            <person name="Liu B."/>
            <person name="Cheng P."/>
            <person name="Jiang X."/>
            <person name="Li J."/>
            <person name="Fan D."/>
            <person name="Wang W."/>
            <person name="Fu W."/>
            <person name="Wang T."/>
            <person name="Wang B."/>
            <person name="Zhang J."/>
            <person name="Peng Z."/>
            <person name="Li Y."/>
            <person name="Li N."/>
            <person name="Wang J."/>
            <person name="Chen M."/>
            <person name="He Y."/>
            <person name="Tan F."/>
            <person name="Song X."/>
            <person name="Zheng Q."/>
            <person name="Huang R."/>
            <person name="Yang H."/>
            <person name="Du X."/>
            <person name="Chen L."/>
            <person name="Yang M."/>
            <person name="Gaffney P.M."/>
            <person name="Wang S."/>
            <person name="Luo L."/>
            <person name="She Z."/>
            <person name="Ming Y."/>
            <person name="Huang W."/>
            <person name="Zhang S."/>
            <person name="Huang B."/>
            <person name="Zhang Y."/>
            <person name="Qu T."/>
            <person name="Ni P."/>
            <person name="Miao G."/>
            <person name="Wang J."/>
            <person name="Wang Q."/>
            <person name="Steinberg C.E."/>
            <person name="Wang H."/>
            <person name="Li N."/>
            <person name="Qian L."/>
            <person name="Zhang G."/>
            <person name="Li Y."/>
            <person name="Yang H."/>
            <person name="Liu X."/>
            <person name="Wang J."/>
            <person name="Yin Y."/>
            <person name="Wang J."/>
        </authorList>
    </citation>
    <scope>NUCLEOTIDE SEQUENCE [LARGE SCALE GENOMIC DNA]</scope>
    <source>
        <strain evidence="1">05x7-T-G4-1.051#20</strain>
    </source>
</reference>
<dbReference type="AlphaFoldDB" id="K1RMI5"/>
<feature type="non-terminal residue" evidence="1">
    <location>
        <position position="1"/>
    </location>
</feature>
<dbReference type="Gene3D" id="3.30.70.2760">
    <property type="match status" value="1"/>
</dbReference>
<dbReference type="GO" id="GO:0006203">
    <property type="term" value="P:dGTP catabolic process"/>
    <property type="evidence" value="ECO:0007669"/>
    <property type="project" value="TreeGrafter"/>
</dbReference>
<evidence type="ECO:0000313" key="1">
    <source>
        <dbReference type="EMBL" id="EKC35581.1"/>
    </source>
</evidence>